<dbReference type="PANTHER" id="PTHR35585">
    <property type="entry name" value="HHE DOMAIN PROTEIN (AFU_ORTHOLOGUE AFUA_4G00730)"/>
    <property type="match status" value="1"/>
</dbReference>
<feature type="compositionally biased region" description="Basic and acidic residues" evidence="1">
    <location>
        <begin position="10"/>
        <end position="19"/>
    </location>
</feature>
<dbReference type="Proteomes" id="UP000309138">
    <property type="component" value="Unassembled WGS sequence"/>
</dbReference>
<keyword evidence="5" id="KW-1185">Reference proteome</keyword>
<accession>A0A4U1L4K7</accession>
<keyword evidence="2" id="KW-0472">Membrane</keyword>
<dbReference type="RefSeq" id="WP_136943054.1">
    <property type="nucleotide sequence ID" value="NZ_SWKR01000002.1"/>
</dbReference>
<reference evidence="4 5" key="1">
    <citation type="submission" date="2019-04" db="EMBL/GenBank/DDBJ databases">
        <authorList>
            <person name="Yang Y."/>
            <person name="Wei D."/>
        </authorList>
    </citation>
    <scope>NUCLEOTIDE SEQUENCE [LARGE SCALE GENOMIC DNA]</scope>
    <source>
        <strain evidence="4 5">L-1-4w-11</strain>
    </source>
</reference>
<keyword evidence="2" id="KW-0812">Transmembrane</keyword>
<sequence>MTDTTTTRDAQGRFEKKQPAGDAANKPNLGLLAGAATAGAALGLLAMIGRKAAVQAPSVLAGDWVQALAAEHKAVLKLFDAIEATETRNTTKRSILLAQLKHALAKHDVEEGNVIYPALRDAGRVEEADQLTKEHGYVKQHLYALENMPKDSPEFLARVRKFRADIEEHMTEEETSLFPALRAQLSEERNKQLAAAMNKEGFKVA</sequence>
<dbReference type="Pfam" id="PF01814">
    <property type="entry name" value="Hemerythrin"/>
    <property type="match status" value="1"/>
</dbReference>
<gene>
    <name evidence="4" type="ORF">FBR43_10300</name>
</gene>
<evidence type="ECO:0000313" key="5">
    <source>
        <dbReference type="Proteomes" id="UP000309138"/>
    </source>
</evidence>
<evidence type="ECO:0000256" key="1">
    <source>
        <dbReference type="SAM" id="MobiDB-lite"/>
    </source>
</evidence>
<name>A0A4U1L4K7_9SPHN</name>
<dbReference type="EMBL" id="SWKR01000002">
    <property type="protein sequence ID" value="TKD51106.1"/>
    <property type="molecule type" value="Genomic_DNA"/>
</dbReference>
<feature type="domain" description="Hemerythrin-like" evidence="3">
    <location>
        <begin position="66"/>
        <end position="181"/>
    </location>
</feature>
<dbReference type="AlphaFoldDB" id="A0A4U1L4K7"/>
<feature type="region of interest" description="Disordered" evidence="1">
    <location>
        <begin position="1"/>
        <end position="25"/>
    </location>
</feature>
<evidence type="ECO:0000259" key="3">
    <source>
        <dbReference type="Pfam" id="PF01814"/>
    </source>
</evidence>
<dbReference type="PANTHER" id="PTHR35585:SF1">
    <property type="entry name" value="HHE DOMAIN PROTEIN (AFU_ORTHOLOGUE AFUA_4G00730)"/>
    <property type="match status" value="1"/>
</dbReference>
<comment type="caution">
    <text evidence="4">The sequence shown here is derived from an EMBL/GenBank/DDBJ whole genome shotgun (WGS) entry which is preliminary data.</text>
</comment>
<dbReference type="Gene3D" id="1.20.120.520">
    <property type="entry name" value="nmb1532 protein domain like"/>
    <property type="match status" value="1"/>
</dbReference>
<feature type="transmembrane region" description="Helical" evidence="2">
    <location>
        <begin position="29"/>
        <end position="48"/>
    </location>
</feature>
<organism evidence="4 5">
    <name type="scientific">Sphingomonas baiyangensis</name>
    <dbReference type="NCBI Taxonomy" id="2572576"/>
    <lineage>
        <taxon>Bacteria</taxon>
        <taxon>Pseudomonadati</taxon>
        <taxon>Pseudomonadota</taxon>
        <taxon>Alphaproteobacteria</taxon>
        <taxon>Sphingomonadales</taxon>
        <taxon>Sphingomonadaceae</taxon>
        <taxon>Sphingomonas</taxon>
    </lineage>
</organism>
<dbReference type="InterPro" id="IPR012312">
    <property type="entry name" value="Hemerythrin-like"/>
</dbReference>
<dbReference type="OrthoDB" id="7210157at2"/>
<keyword evidence="2" id="KW-1133">Transmembrane helix</keyword>
<evidence type="ECO:0000313" key="4">
    <source>
        <dbReference type="EMBL" id="TKD51106.1"/>
    </source>
</evidence>
<protein>
    <submittedName>
        <fullName evidence="4">Hemerythrin domain-containing protein</fullName>
    </submittedName>
</protein>
<evidence type="ECO:0000256" key="2">
    <source>
        <dbReference type="SAM" id="Phobius"/>
    </source>
</evidence>
<proteinExistence type="predicted"/>